<protein>
    <recommendedName>
        <fullName evidence="2">N-acetylmuramoyl-L-alanine amidase</fullName>
        <ecNumber evidence="2">3.5.1.28</ecNumber>
    </recommendedName>
</protein>
<name>A0ABV8V2F2_9GAMM</name>
<evidence type="ECO:0000256" key="2">
    <source>
        <dbReference type="ARBA" id="ARBA00011901"/>
    </source>
</evidence>
<gene>
    <name evidence="6" type="ORF">ACFOX3_07155</name>
</gene>
<keyword evidence="7" id="KW-1185">Reference proteome</keyword>
<proteinExistence type="predicted"/>
<comment type="catalytic activity">
    <reaction evidence="1">
        <text>Hydrolyzes the link between N-acetylmuramoyl residues and L-amino acid residues in certain cell-wall glycopeptides.</text>
        <dbReference type="EC" id="3.5.1.28"/>
    </reaction>
</comment>
<organism evidence="6 7">
    <name type="scientific">Simiduia curdlanivorans</name>
    <dbReference type="NCBI Taxonomy" id="1492769"/>
    <lineage>
        <taxon>Bacteria</taxon>
        <taxon>Pseudomonadati</taxon>
        <taxon>Pseudomonadota</taxon>
        <taxon>Gammaproteobacteria</taxon>
        <taxon>Cellvibrionales</taxon>
        <taxon>Cellvibrionaceae</taxon>
        <taxon>Simiduia</taxon>
    </lineage>
</organism>
<dbReference type="PANTHER" id="PTHR30404">
    <property type="entry name" value="N-ACETYLMURAMOYL-L-ALANINE AMIDASE"/>
    <property type="match status" value="1"/>
</dbReference>
<dbReference type="InterPro" id="IPR018392">
    <property type="entry name" value="LysM"/>
</dbReference>
<keyword evidence="3 6" id="KW-0378">Hydrolase</keyword>
<dbReference type="InterPro" id="IPR021731">
    <property type="entry name" value="AMIN_dom"/>
</dbReference>
<dbReference type="Pfam" id="PF01476">
    <property type="entry name" value="LysM"/>
    <property type="match status" value="1"/>
</dbReference>
<feature type="signal peptide" evidence="4">
    <location>
        <begin position="1"/>
        <end position="22"/>
    </location>
</feature>
<dbReference type="EC" id="3.5.1.28" evidence="2"/>
<dbReference type="Proteomes" id="UP001595840">
    <property type="component" value="Unassembled WGS sequence"/>
</dbReference>
<dbReference type="SMART" id="SM00257">
    <property type="entry name" value="LysM"/>
    <property type="match status" value="1"/>
</dbReference>
<comment type="caution">
    <text evidence="6">The sequence shown here is derived from an EMBL/GenBank/DDBJ whole genome shotgun (WGS) entry which is preliminary data.</text>
</comment>
<dbReference type="EMBL" id="JBHSCX010000005">
    <property type="protein sequence ID" value="MFC4362071.1"/>
    <property type="molecule type" value="Genomic_DNA"/>
</dbReference>
<dbReference type="Gene3D" id="3.40.630.40">
    <property type="entry name" value="Zn-dependent exopeptidases"/>
    <property type="match status" value="1"/>
</dbReference>
<dbReference type="Gene3D" id="3.10.350.10">
    <property type="entry name" value="LysM domain"/>
    <property type="match status" value="1"/>
</dbReference>
<evidence type="ECO:0000256" key="3">
    <source>
        <dbReference type="ARBA" id="ARBA00022801"/>
    </source>
</evidence>
<feature type="domain" description="LysM" evidence="5">
    <location>
        <begin position="394"/>
        <end position="437"/>
    </location>
</feature>
<dbReference type="GO" id="GO:0008745">
    <property type="term" value="F:N-acetylmuramoyl-L-alanine amidase activity"/>
    <property type="evidence" value="ECO:0007669"/>
    <property type="project" value="UniProtKB-EC"/>
</dbReference>
<dbReference type="Gene3D" id="2.60.40.3500">
    <property type="match status" value="1"/>
</dbReference>
<evidence type="ECO:0000256" key="1">
    <source>
        <dbReference type="ARBA" id="ARBA00001561"/>
    </source>
</evidence>
<accession>A0ABV8V2F2</accession>
<dbReference type="InterPro" id="IPR036779">
    <property type="entry name" value="LysM_dom_sf"/>
</dbReference>
<evidence type="ECO:0000259" key="5">
    <source>
        <dbReference type="PROSITE" id="PS51782"/>
    </source>
</evidence>
<dbReference type="Pfam" id="PF01520">
    <property type="entry name" value="Amidase_3"/>
    <property type="match status" value="1"/>
</dbReference>
<feature type="chain" id="PRO_5045259457" description="N-acetylmuramoyl-L-alanine amidase" evidence="4">
    <location>
        <begin position="23"/>
        <end position="440"/>
    </location>
</feature>
<evidence type="ECO:0000313" key="7">
    <source>
        <dbReference type="Proteomes" id="UP001595840"/>
    </source>
</evidence>
<evidence type="ECO:0000313" key="6">
    <source>
        <dbReference type="EMBL" id="MFC4362071.1"/>
    </source>
</evidence>
<reference evidence="7" key="1">
    <citation type="journal article" date="2019" name="Int. J. Syst. Evol. Microbiol.">
        <title>The Global Catalogue of Microorganisms (GCM) 10K type strain sequencing project: providing services to taxonomists for standard genome sequencing and annotation.</title>
        <authorList>
            <consortium name="The Broad Institute Genomics Platform"/>
            <consortium name="The Broad Institute Genome Sequencing Center for Infectious Disease"/>
            <person name="Wu L."/>
            <person name="Ma J."/>
        </authorList>
    </citation>
    <scope>NUCLEOTIDE SEQUENCE [LARGE SCALE GENOMIC DNA]</scope>
    <source>
        <strain evidence="7">CECT 8570</strain>
    </source>
</reference>
<dbReference type="SUPFAM" id="SSF54106">
    <property type="entry name" value="LysM domain"/>
    <property type="match status" value="1"/>
</dbReference>
<sequence>MMRPLAILVLCIVSLSAPWAVAATIDSARLWRAPDHTRIVFDLSGPVEHSIFTLSNPDRLVVDISSVKLKSSLAELPLTDTPIRSVRTAPRNQDDLRIVLDLSASVRPRSLVLKKFGDKADRLVIDLFDSEIKIEKTIEAKIPTAQRDIVIAIDAGHGGEDPGALGPSRLREKDVVLAISRELQKLVDKEPGYRAVMTRKGDYYIPLEKRRDLARNERADLFVSIHADAFTNKNARGASVFALSERGATSEMARFLAQRENEADLFGGEGTILNGRDEMLASVLVDLSMTSTLSHSLTVGERVANSMKKVAHMHKNHVEQAGFLVLKSPDVPSILVETGFISNPQEAKNLANPSYREKMARAIFNGITDYFYDVAPSDTYIAWQKRGGKGTPAREYVIARGDTLSAIARRHNVSVADIRKANNINGSSIKIGQTLQIPAS</sequence>
<dbReference type="PROSITE" id="PS51782">
    <property type="entry name" value="LYSM"/>
    <property type="match status" value="1"/>
</dbReference>
<dbReference type="RefSeq" id="WP_380736135.1">
    <property type="nucleotide sequence ID" value="NZ_JAUFQG010000004.1"/>
</dbReference>
<dbReference type="CDD" id="cd00118">
    <property type="entry name" value="LysM"/>
    <property type="match status" value="1"/>
</dbReference>
<dbReference type="CDD" id="cd02696">
    <property type="entry name" value="MurNAc-LAA"/>
    <property type="match status" value="1"/>
</dbReference>
<dbReference type="SMART" id="SM00646">
    <property type="entry name" value="Ami_3"/>
    <property type="match status" value="1"/>
</dbReference>
<dbReference type="PANTHER" id="PTHR30404:SF0">
    <property type="entry name" value="N-ACETYLMURAMOYL-L-ALANINE AMIDASE AMIC"/>
    <property type="match status" value="1"/>
</dbReference>
<evidence type="ECO:0000256" key="4">
    <source>
        <dbReference type="SAM" id="SignalP"/>
    </source>
</evidence>
<dbReference type="InterPro" id="IPR050695">
    <property type="entry name" value="N-acetylmuramoyl_amidase_3"/>
</dbReference>
<dbReference type="InterPro" id="IPR002508">
    <property type="entry name" value="MurNAc-LAA_cat"/>
</dbReference>
<keyword evidence="4" id="KW-0732">Signal</keyword>
<dbReference type="Pfam" id="PF11741">
    <property type="entry name" value="AMIN"/>
    <property type="match status" value="1"/>
</dbReference>
<dbReference type="SUPFAM" id="SSF53187">
    <property type="entry name" value="Zn-dependent exopeptidases"/>
    <property type="match status" value="1"/>
</dbReference>